<feature type="binding site" description="axial binding residue" evidence="4">
    <location>
        <position position="502"/>
    </location>
    <ligand>
        <name>heme</name>
        <dbReference type="ChEBI" id="CHEBI:30413"/>
    </ligand>
    <ligandPart>
        <name>Fe</name>
        <dbReference type="ChEBI" id="CHEBI:18248"/>
    </ligandPart>
</feature>
<dbReference type="GO" id="GO:0020037">
    <property type="term" value="F:heme binding"/>
    <property type="evidence" value="ECO:0007669"/>
    <property type="project" value="InterPro"/>
</dbReference>
<protein>
    <submittedName>
        <fullName evidence="6">Cytochrome P450</fullName>
    </submittedName>
</protein>
<dbReference type="Proteomes" id="UP001302812">
    <property type="component" value="Unassembled WGS sequence"/>
</dbReference>
<keyword evidence="7" id="KW-1185">Reference proteome</keyword>
<evidence type="ECO:0000256" key="4">
    <source>
        <dbReference type="PIRSR" id="PIRSR602401-1"/>
    </source>
</evidence>
<evidence type="ECO:0000313" key="6">
    <source>
        <dbReference type="EMBL" id="KAK4110555.1"/>
    </source>
</evidence>
<dbReference type="SUPFAM" id="SSF48264">
    <property type="entry name" value="Cytochrome P450"/>
    <property type="match status" value="1"/>
</dbReference>
<evidence type="ECO:0000313" key="7">
    <source>
        <dbReference type="Proteomes" id="UP001302812"/>
    </source>
</evidence>
<dbReference type="RefSeq" id="XP_064668125.1">
    <property type="nucleotide sequence ID" value="XM_064816942.1"/>
</dbReference>
<keyword evidence="5" id="KW-0812">Transmembrane</keyword>
<dbReference type="GO" id="GO:0005506">
    <property type="term" value="F:iron ion binding"/>
    <property type="evidence" value="ECO:0007669"/>
    <property type="project" value="InterPro"/>
</dbReference>
<evidence type="ECO:0000256" key="2">
    <source>
        <dbReference type="ARBA" id="ARBA00022723"/>
    </source>
</evidence>
<dbReference type="InterPro" id="IPR001128">
    <property type="entry name" value="Cyt_P450"/>
</dbReference>
<dbReference type="GO" id="GO:0004497">
    <property type="term" value="F:monooxygenase activity"/>
    <property type="evidence" value="ECO:0007669"/>
    <property type="project" value="InterPro"/>
</dbReference>
<dbReference type="Gene3D" id="1.10.630.10">
    <property type="entry name" value="Cytochrome P450"/>
    <property type="match status" value="1"/>
</dbReference>
<dbReference type="AlphaFoldDB" id="A0AAN6QN41"/>
<dbReference type="FunFam" id="1.10.630.10:FF:000051">
    <property type="entry name" value="Cytochrome P450 monooxygenase (Fum15)"/>
    <property type="match status" value="1"/>
</dbReference>
<dbReference type="InterPro" id="IPR036396">
    <property type="entry name" value="Cyt_P450_sf"/>
</dbReference>
<keyword evidence="5" id="KW-0472">Membrane</keyword>
<dbReference type="EMBL" id="MU853350">
    <property type="protein sequence ID" value="KAK4110555.1"/>
    <property type="molecule type" value="Genomic_DNA"/>
</dbReference>
<evidence type="ECO:0000256" key="3">
    <source>
        <dbReference type="ARBA" id="ARBA00023004"/>
    </source>
</evidence>
<dbReference type="PRINTS" id="PR00385">
    <property type="entry name" value="P450"/>
</dbReference>
<evidence type="ECO:0000256" key="1">
    <source>
        <dbReference type="ARBA" id="ARBA00022617"/>
    </source>
</evidence>
<keyword evidence="2 4" id="KW-0479">Metal-binding</keyword>
<dbReference type="PRINTS" id="PR00463">
    <property type="entry name" value="EP450I"/>
</dbReference>
<dbReference type="InterPro" id="IPR050121">
    <property type="entry name" value="Cytochrome_P450_monoxygenase"/>
</dbReference>
<name>A0AAN6QN41_9PEZI</name>
<reference evidence="6" key="1">
    <citation type="journal article" date="2023" name="Mol. Phylogenet. Evol.">
        <title>Genome-scale phylogeny and comparative genomics of the fungal order Sordariales.</title>
        <authorList>
            <person name="Hensen N."/>
            <person name="Bonometti L."/>
            <person name="Westerberg I."/>
            <person name="Brannstrom I.O."/>
            <person name="Guillou S."/>
            <person name="Cros-Aarteil S."/>
            <person name="Calhoun S."/>
            <person name="Haridas S."/>
            <person name="Kuo A."/>
            <person name="Mondo S."/>
            <person name="Pangilinan J."/>
            <person name="Riley R."/>
            <person name="LaButti K."/>
            <person name="Andreopoulos B."/>
            <person name="Lipzen A."/>
            <person name="Chen C."/>
            <person name="Yan M."/>
            <person name="Daum C."/>
            <person name="Ng V."/>
            <person name="Clum A."/>
            <person name="Steindorff A."/>
            <person name="Ohm R.A."/>
            <person name="Martin F."/>
            <person name="Silar P."/>
            <person name="Natvig D.O."/>
            <person name="Lalanne C."/>
            <person name="Gautier V."/>
            <person name="Ament-Velasquez S.L."/>
            <person name="Kruys A."/>
            <person name="Hutchinson M.I."/>
            <person name="Powell A.J."/>
            <person name="Barry K."/>
            <person name="Miller A.N."/>
            <person name="Grigoriev I.V."/>
            <person name="Debuchy R."/>
            <person name="Gladieux P."/>
            <person name="Hiltunen Thoren M."/>
            <person name="Johannesson H."/>
        </authorList>
    </citation>
    <scope>NUCLEOTIDE SEQUENCE</scope>
    <source>
        <strain evidence="6">CBS 508.74</strain>
    </source>
</reference>
<keyword evidence="1 4" id="KW-0349">Heme</keyword>
<dbReference type="Pfam" id="PF00067">
    <property type="entry name" value="p450"/>
    <property type="match status" value="1"/>
</dbReference>
<reference evidence="6" key="2">
    <citation type="submission" date="2023-05" db="EMBL/GenBank/DDBJ databases">
        <authorList>
            <consortium name="Lawrence Berkeley National Laboratory"/>
            <person name="Steindorff A."/>
            <person name="Hensen N."/>
            <person name="Bonometti L."/>
            <person name="Westerberg I."/>
            <person name="Brannstrom I.O."/>
            <person name="Guillou S."/>
            <person name="Cros-Aarteil S."/>
            <person name="Calhoun S."/>
            <person name="Haridas S."/>
            <person name="Kuo A."/>
            <person name="Mondo S."/>
            <person name="Pangilinan J."/>
            <person name="Riley R."/>
            <person name="Labutti K."/>
            <person name="Andreopoulos B."/>
            <person name="Lipzen A."/>
            <person name="Chen C."/>
            <person name="Yanf M."/>
            <person name="Daum C."/>
            <person name="Ng V."/>
            <person name="Clum A."/>
            <person name="Ohm R."/>
            <person name="Martin F."/>
            <person name="Silar P."/>
            <person name="Natvig D."/>
            <person name="Lalanne C."/>
            <person name="Gautier V."/>
            <person name="Ament-Velasquez S.L."/>
            <person name="Kruys A."/>
            <person name="Hutchinson M.I."/>
            <person name="Powell A.J."/>
            <person name="Barry K."/>
            <person name="Miller A.N."/>
            <person name="Grigoriev I.V."/>
            <person name="Debuchy R."/>
            <person name="Gladieux P."/>
            <person name="Thoren M.H."/>
            <person name="Johannesson H."/>
        </authorList>
    </citation>
    <scope>NUCLEOTIDE SEQUENCE</scope>
    <source>
        <strain evidence="6">CBS 508.74</strain>
    </source>
</reference>
<dbReference type="CDD" id="cd11069">
    <property type="entry name" value="CYP_FUM15-like"/>
    <property type="match status" value="1"/>
</dbReference>
<comment type="caution">
    <text evidence="6">The sequence shown here is derived from an EMBL/GenBank/DDBJ whole genome shotgun (WGS) entry which is preliminary data.</text>
</comment>
<accession>A0AAN6QN41</accession>
<dbReference type="PANTHER" id="PTHR24305:SF227">
    <property type="entry name" value="P450, PUTATIVE (EUROFUNG)-RELATED"/>
    <property type="match status" value="1"/>
</dbReference>
<comment type="cofactor">
    <cofactor evidence="4">
        <name>heme</name>
        <dbReference type="ChEBI" id="CHEBI:30413"/>
    </cofactor>
</comment>
<keyword evidence="3 4" id="KW-0408">Iron</keyword>
<dbReference type="PANTHER" id="PTHR24305">
    <property type="entry name" value="CYTOCHROME P450"/>
    <property type="match status" value="1"/>
</dbReference>
<dbReference type="InterPro" id="IPR002401">
    <property type="entry name" value="Cyt_P450_E_grp-I"/>
</dbReference>
<dbReference type="GO" id="GO:0016705">
    <property type="term" value="F:oxidoreductase activity, acting on paired donors, with incorporation or reduction of molecular oxygen"/>
    <property type="evidence" value="ECO:0007669"/>
    <property type="project" value="InterPro"/>
</dbReference>
<keyword evidence="5" id="KW-1133">Transmembrane helix</keyword>
<feature type="transmembrane region" description="Helical" evidence="5">
    <location>
        <begin position="36"/>
        <end position="60"/>
    </location>
</feature>
<sequence length="562" mass="61944">MDAVSLSTAITTISLAGAYLFSSGRLAPLLELPRLGFFAAFAALLSVQLLLYLIWSIILYPKFLSPLRGLPEPSGNSLFMGQFPKIAPHPSGTPHMEWINSIPNDGLIRYLGPFNKERLFITSPKALAEVLVTKNYEFVKPYQFRFSIGRILGIGILLAEGDEHKAQRKNLLPAFAFRHIKDLYSIFWDKSREGVEAMTREIQRDAANSSAESQNSAVIEVSSWASRITLDIIGVAGLGHDFGAIADPDGELSRIYQQLFKPSRQAQFLGLLQILFGARLVDLLPVKRNADVHSASRKIRGVCADLIREKKQKLARKELVDVDILSVALESGGFTDENLVDQLMTFLAAGHETTASALTWAAYLLARHPDVQARLRAEIRERLPPISGGGTVSSVDIDRMPYLNAVCNEVLRYFAPAPMTLRIANCDTSIQGRFVPKGTQIMIVPWAINKSKSLWGEDALEFKPERWLPKSDGDSKSAAASSGGGATSNYAFMTFLHGPRSCIGQAFAKAEFACLLASWLGRFELELHNKEEMDESKVEIKGGITARPAKGMYVKATVLEGW</sequence>
<proteinExistence type="predicted"/>
<dbReference type="GeneID" id="89941067"/>
<organism evidence="6 7">
    <name type="scientific">Canariomyces notabilis</name>
    <dbReference type="NCBI Taxonomy" id="2074819"/>
    <lineage>
        <taxon>Eukaryota</taxon>
        <taxon>Fungi</taxon>
        <taxon>Dikarya</taxon>
        <taxon>Ascomycota</taxon>
        <taxon>Pezizomycotina</taxon>
        <taxon>Sordariomycetes</taxon>
        <taxon>Sordariomycetidae</taxon>
        <taxon>Sordariales</taxon>
        <taxon>Chaetomiaceae</taxon>
        <taxon>Canariomyces</taxon>
    </lineage>
</organism>
<evidence type="ECO:0000256" key="5">
    <source>
        <dbReference type="SAM" id="Phobius"/>
    </source>
</evidence>
<gene>
    <name evidence="6" type="ORF">N656DRAFT_791117</name>
</gene>